<organism evidence="5 6">
    <name type="scientific">Plakobranchus ocellatus</name>
    <dbReference type="NCBI Taxonomy" id="259542"/>
    <lineage>
        <taxon>Eukaryota</taxon>
        <taxon>Metazoa</taxon>
        <taxon>Spiralia</taxon>
        <taxon>Lophotrochozoa</taxon>
        <taxon>Mollusca</taxon>
        <taxon>Gastropoda</taxon>
        <taxon>Heterobranchia</taxon>
        <taxon>Euthyneura</taxon>
        <taxon>Panpulmonata</taxon>
        <taxon>Sacoglossa</taxon>
        <taxon>Placobranchoidea</taxon>
        <taxon>Plakobranchidae</taxon>
        <taxon>Plakobranchus</taxon>
    </lineage>
</organism>
<evidence type="ECO:0000259" key="3">
    <source>
        <dbReference type="PROSITE" id="PS50878"/>
    </source>
</evidence>
<protein>
    <submittedName>
        <fullName evidence="5">Pol polyprotein</fullName>
    </submittedName>
</protein>
<dbReference type="Gene3D" id="3.10.20.370">
    <property type="match status" value="1"/>
</dbReference>
<dbReference type="InterPro" id="IPR043502">
    <property type="entry name" value="DNA/RNA_pol_sf"/>
</dbReference>
<evidence type="ECO:0000256" key="1">
    <source>
        <dbReference type="ARBA" id="ARBA00023268"/>
    </source>
</evidence>
<keyword evidence="1" id="KW-0511">Multifunctional enzyme</keyword>
<evidence type="ECO:0000256" key="2">
    <source>
        <dbReference type="SAM" id="MobiDB-lite"/>
    </source>
</evidence>
<dbReference type="PANTHER" id="PTHR37984:SF5">
    <property type="entry name" value="PROTEIN NYNRIN-LIKE"/>
    <property type="match status" value="1"/>
</dbReference>
<dbReference type="GO" id="GO:0015074">
    <property type="term" value="P:DNA integration"/>
    <property type="evidence" value="ECO:0007669"/>
    <property type="project" value="InterPro"/>
</dbReference>
<dbReference type="EMBL" id="BLXT01000089">
    <property type="protein sequence ID" value="GFN74329.1"/>
    <property type="molecule type" value="Genomic_DNA"/>
</dbReference>
<dbReference type="InterPro" id="IPR041588">
    <property type="entry name" value="Integrase_H2C2"/>
</dbReference>
<dbReference type="InterPro" id="IPR043128">
    <property type="entry name" value="Rev_trsase/Diguanyl_cyclase"/>
</dbReference>
<keyword evidence="6" id="KW-1185">Reference proteome</keyword>
<reference evidence="5 6" key="1">
    <citation type="journal article" date="2021" name="Elife">
        <title>Chloroplast acquisition without the gene transfer in kleptoplastic sea slugs, Plakobranchus ocellatus.</title>
        <authorList>
            <person name="Maeda T."/>
            <person name="Takahashi S."/>
            <person name="Yoshida T."/>
            <person name="Shimamura S."/>
            <person name="Takaki Y."/>
            <person name="Nagai Y."/>
            <person name="Toyoda A."/>
            <person name="Suzuki Y."/>
            <person name="Arimoto A."/>
            <person name="Ishii H."/>
            <person name="Satoh N."/>
            <person name="Nishiyama T."/>
            <person name="Hasebe M."/>
            <person name="Maruyama T."/>
            <person name="Minagawa J."/>
            <person name="Obokata J."/>
            <person name="Shigenobu S."/>
        </authorList>
    </citation>
    <scope>NUCLEOTIDE SEQUENCE [LARGE SCALE GENOMIC DNA]</scope>
</reference>
<dbReference type="PANTHER" id="PTHR37984">
    <property type="entry name" value="PROTEIN CBG26694"/>
    <property type="match status" value="1"/>
</dbReference>
<feature type="region of interest" description="Disordered" evidence="2">
    <location>
        <begin position="686"/>
        <end position="736"/>
    </location>
</feature>
<feature type="domain" description="Reverse transcriptase" evidence="3">
    <location>
        <begin position="1"/>
        <end position="80"/>
    </location>
</feature>
<dbReference type="CDD" id="cd09274">
    <property type="entry name" value="RNase_HI_RT_Ty3"/>
    <property type="match status" value="1"/>
</dbReference>
<sequence>MPFGLKCAAQTIQRLMDTVLQDLDCAFVYLDDILVASSSAQSHIDDLNAVFHRLRHHGLVIKLEKCLFGVSSLDFLGHQVSAAGSVPMPSRVSAVKDFPQPRDVKALQEFLGIMNFYHRFIPNLASILRPLYQVIKTSKPRQALNWTNEMTQSFYSSKQALAEATMLVHPCTDCPIALTCDASDVAIGAVLEQYAHGRWEPLAFFSRQLRKPEIKYSTFDRELLGVHLATRHFRYMLEGRQFTIYTDHRPLVHAMSKATELQSARQQRHLSAISEFSTDIRHISGKKNVVADCLSRAVTDINAVSLGIDYTAMAAAQTSSADVQAYNTALTNLQITSTKLNDQGPELLCDISSGRARPIVPPDFRRSVFEAVHNLSHPGVKATVKLVSEKFVWHGLRRQVSTWVKECHEFQSSKIQKHTRAPLQTFTVPEKRFSHINIDIVGPLPESCGYRYLLTIIDRNTRWPEAISLPNITTAVCVRALVGGWISRFGIPEDLSSDRGSQFTSALWTEIARRLGVKVRRTTAFHPQANGMVERFHRTLKAALKARLTGNNWVAELPWVLLGLRTAPKEDLGYSSAGLVYGEPITVPGEFNPSQASPWSATEFLTAFRDKTQLLNPRATVHHSKPHTYLPPSLHTAKYIYIRTDTVKTPLQRPYTGPYTVLAPGEKTFLVDMGGRAERISIDRLKPAQVDPTKPVRLQAPARRGRPPTLPGPPSATETDDTQGPPLAQTHHRQLTSCTGRQVRLPVRFQ</sequence>
<name>A0AAV3XTY7_9GAST</name>
<dbReference type="InterPro" id="IPR041577">
    <property type="entry name" value="RT_RNaseH_2"/>
</dbReference>
<dbReference type="FunFam" id="3.30.70.270:FF:000003">
    <property type="entry name" value="Transposon Ty3-G Gag-Pol polyprotein"/>
    <property type="match status" value="1"/>
</dbReference>
<dbReference type="InterPro" id="IPR000477">
    <property type="entry name" value="RT_dom"/>
</dbReference>
<dbReference type="SUPFAM" id="SSF53098">
    <property type="entry name" value="Ribonuclease H-like"/>
    <property type="match status" value="1"/>
</dbReference>
<dbReference type="InterPro" id="IPR050951">
    <property type="entry name" value="Retrovirus_Pol_polyprotein"/>
</dbReference>
<dbReference type="InterPro" id="IPR012337">
    <property type="entry name" value="RNaseH-like_sf"/>
</dbReference>
<dbReference type="Gene3D" id="3.30.70.270">
    <property type="match status" value="2"/>
</dbReference>
<dbReference type="PROSITE" id="PS50878">
    <property type="entry name" value="RT_POL"/>
    <property type="match status" value="1"/>
</dbReference>
<dbReference type="GO" id="GO:0003824">
    <property type="term" value="F:catalytic activity"/>
    <property type="evidence" value="ECO:0007669"/>
    <property type="project" value="UniProtKB-KW"/>
</dbReference>
<accession>A0AAV3XTY7</accession>
<dbReference type="PROSITE" id="PS50994">
    <property type="entry name" value="INTEGRASE"/>
    <property type="match status" value="1"/>
</dbReference>
<evidence type="ECO:0000259" key="4">
    <source>
        <dbReference type="PROSITE" id="PS50994"/>
    </source>
</evidence>
<evidence type="ECO:0000313" key="6">
    <source>
        <dbReference type="Proteomes" id="UP000735302"/>
    </source>
</evidence>
<proteinExistence type="predicted"/>
<gene>
    <name evidence="5" type="ORF">PoB_000083500</name>
</gene>
<dbReference type="GO" id="GO:0003676">
    <property type="term" value="F:nucleic acid binding"/>
    <property type="evidence" value="ECO:0007669"/>
    <property type="project" value="InterPro"/>
</dbReference>
<dbReference type="InterPro" id="IPR001584">
    <property type="entry name" value="Integrase_cat-core"/>
</dbReference>
<dbReference type="Pfam" id="PF17919">
    <property type="entry name" value="RT_RNaseH_2"/>
    <property type="match status" value="1"/>
</dbReference>
<dbReference type="FunFam" id="3.30.70.270:FF:000020">
    <property type="entry name" value="Transposon Tf2-6 polyprotein-like Protein"/>
    <property type="match status" value="1"/>
</dbReference>
<dbReference type="CDD" id="cd01647">
    <property type="entry name" value="RT_LTR"/>
    <property type="match status" value="1"/>
</dbReference>
<feature type="domain" description="Integrase catalytic" evidence="4">
    <location>
        <begin position="425"/>
        <end position="596"/>
    </location>
</feature>
<dbReference type="Pfam" id="PF00078">
    <property type="entry name" value="RVT_1"/>
    <property type="match status" value="1"/>
</dbReference>
<dbReference type="Pfam" id="PF17921">
    <property type="entry name" value="Integrase_H2C2"/>
    <property type="match status" value="1"/>
</dbReference>
<dbReference type="FunFam" id="3.30.420.10:FF:000032">
    <property type="entry name" value="Retrovirus-related Pol polyprotein from transposon 297-like Protein"/>
    <property type="match status" value="1"/>
</dbReference>
<dbReference type="FunFam" id="3.10.20.370:FF:000001">
    <property type="entry name" value="Retrovirus-related Pol polyprotein from transposon 17.6-like protein"/>
    <property type="match status" value="1"/>
</dbReference>
<dbReference type="Gene3D" id="1.10.340.70">
    <property type="match status" value="1"/>
</dbReference>
<dbReference type="Proteomes" id="UP000735302">
    <property type="component" value="Unassembled WGS sequence"/>
</dbReference>
<dbReference type="Gene3D" id="3.30.420.10">
    <property type="entry name" value="Ribonuclease H-like superfamily/Ribonuclease H"/>
    <property type="match status" value="1"/>
</dbReference>
<evidence type="ECO:0000313" key="5">
    <source>
        <dbReference type="EMBL" id="GFN74329.1"/>
    </source>
</evidence>
<comment type="caution">
    <text evidence="5">The sequence shown here is derived from an EMBL/GenBank/DDBJ whole genome shotgun (WGS) entry which is preliminary data.</text>
</comment>
<dbReference type="AlphaFoldDB" id="A0AAV3XTY7"/>
<dbReference type="Pfam" id="PF00665">
    <property type="entry name" value="rve"/>
    <property type="match status" value="1"/>
</dbReference>
<dbReference type="InterPro" id="IPR036397">
    <property type="entry name" value="RNaseH_sf"/>
</dbReference>
<dbReference type="SUPFAM" id="SSF56672">
    <property type="entry name" value="DNA/RNA polymerases"/>
    <property type="match status" value="1"/>
</dbReference>